<organism evidence="2 3">
    <name type="scientific">Flavobacterium ammonificans</name>
    <dbReference type="NCBI Taxonomy" id="1751056"/>
    <lineage>
        <taxon>Bacteria</taxon>
        <taxon>Pseudomonadati</taxon>
        <taxon>Bacteroidota</taxon>
        <taxon>Flavobacteriia</taxon>
        <taxon>Flavobacteriales</taxon>
        <taxon>Flavobacteriaceae</taxon>
        <taxon>Flavobacterium</taxon>
    </lineage>
</organism>
<evidence type="ECO:0000313" key="3">
    <source>
        <dbReference type="Proteomes" id="UP001319865"/>
    </source>
</evidence>
<reference evidence="2 3" key="1">
    <citation type="journal article" date="2022" name="Int. J. Syst. Evol. Microbiol.">
        <title>Flavobacterium ammonificans sp. nov. and Flavobacterium ammoniigenes sp. nov., ammonifying bacteria isolated from surface river water.</title>
        <authorList>
            <person name="Watanabe K."/>
            <person name="Kitamura T."/>
            <person name="Ogata Y."/>
            <person name="Shindo C."/>
            <person name="Suda W."/>
        </authorList>
    </citation>
    <scope>NUCLEOTIDE SEQUENCE [LARGE SCALE GENOMIC DNA]</scope>
    <source>
        <strain evidence="2 3">GENT11</strain>
    </source>
</reference>
<keyword evidence="1" id="KW-0812">Transmembrane</keyword>
<keyword evidence="1" id="KW-0472">Membrane</keyword>
<feature type="transmembrane region" description="Helical" evidence="1">
    <location>
        <begin position="50"/>
        <end position="82"/>
    </location>
</feature>
<gene>
    <name evidence="2" type="ORF">GENT11_18260</name>
</gene>
<accession>A0ABM7V2U3</accession>
<keyword evidence="1" id="KW-1133">Transmembrane helix</keyword>
<name>A0ABM7V2U3_9FLAO</name>
<evidence type="ECO:0000313" key="2">
    <source>
        <dbReference type="EMBL" id="BDB53514.1"/>
    </source>
</evidence>
<proteinExistence type="predicted"/>
<reference evidence="2 3" key="2">
    <citation type="journal article" date="2022" name="Microorganisms">
        <title>Complete Genome Sequences of Two Flavobacterium ammonificans Strains and a Flavobacterium ammoniigenes Strain of Ammonifying Bacterioplankton Isolated from Surface River Water.</title>
        <authorList>
            <person name="Suda W."/>
            <person name="Ogata Y."/>
            <person name="Shindo C."/>
            <person name="Watanabe K."/>
        </authorList>
    </citation>
    <scope>NUCLEOTIDE SEQUENCE [LARGE SCALE GENOMIC DNA]</scope>
    <source>
        <strain evidence="2 3">GENT11</strain>
    </source>
</reference>
<dbReference type="EMBL" id="AP025183">
    <property type="protein sequence ID" value="BDB53514.1"/>
    <property type="molecule type" value="Genomic_DNA"/>
</dbReference>
<sequence length="129" mass="15435">MFYTKNLDQIQIVESELLINIHFVNQKRIPLNEIKKVFVSVKKIPLQYEIFYIIIGGIFIGLNFSFYPIGFYFWLVFGIYLFGEYLVHNYRTCTLNVELQNEKIQFGFIPYELKYQLVNKINEIKVCLS</sequence>
<keyword evidence="3" id="KW-1185">Reference proteome</keyword>
<dbReference type="Proteomes" id="UP001319865">
    <property type="component" value="Chromosome"/>
</dbReference>
<protein>
    <submittedName>
        <fullName evidence="2">Uncharacterized protein</fullName>
    </submittedName>
</protein>
<evidence type="ECO:0000256" key="1">
    <source>
        <dbReference type="SAM" id="Phobius"/>
    </source>
</evidence>